<reference evidence="3" key="1">
    <citation type="submission" date="2021-02" db="EMBL/GenBank/DDBJ databases">
        <title>First Annotated Genome of the Yellow-green Alga Tribonema minus.</title>
        <authorList>
            <person name="Mahan K.M."/>
        </authorList>
    </citation>
    <scope>NUCLEOTIDE SEQUENCE</scope>
    <source>
        <strain evidence="3">UTEX B ZZ1240</strain>
    </source>
</reference>
<feature type="transmembrane region" description="Helical" evidence="2">
    <location>
        <begin position="54"/>
        <end position="81"/>
    </location>
</feature>
<feature type="compositionally biased region" description="Low complexity" evidence="1">
    <location>
        <begin position="159"/>
        <end position="177"/>
    </location>
</feature>
<evidence type="ECO:0000256" key="1">
    <source>
        <dbReference type="SAM" id="MobiDB-lite"/>
    </source>
</evidence>
<dbReference type="AlphaFoldDB" id="A0A835Z863"/>
<keyword evidence="2" id="KW-1133">Transmembrane helix</keyword>
<keyword evidence="2" id="KW-0472">Membrane</keyword>
<evidence type="ECO:0000313" key="3">
    <source>
        <dbReference type="EMBL" id="KAG5187754.1"/>
    </source>
</evidence>
<sequence length="326" mass="35548">MQICEFRETFWRALGKGDSHKEREELQNAMLAAAQDEQQQQPPSRWRPLRSMKFYLLMLAVLGVGVVANTLAAAALAAAVARAGDGFVLRVCVGTLYLTVTFACAIALTCTAAFSQLINPLEALGVSKYTSDEGVVRAWQLAYATPALRAALEQCMQREQAQPQQRQQQQQQQQQQQHLHSTSQRLPLPPPPPGFRKSRELWTLLIPLMAMAPYILLFPTLAADAFSAEPGAESLSPADVPAAIISSMGTVASNMAFPLVGVFASQCVACRALVSPLDFDRAPPGLSWRDWLLFMCGRDIPHCCARAGEERGGYALARDDGTFAPT</sequence>
<organism evidence="3 4">
    <name type="scientific">Tribonema minus</name>
    <dbReference type="NCBI Taxonomy" id="303371"/>
    <lineage>
        <taxon>Eukaryota</taxon>
        <taxon>Sar</taxon>
        <taxon>Stramenopiles</taxon>
        <taxon>Ochrophyta</taxon>
        <taxon>PX clade</taxon>
        <taxon>Xanthophyceae</taxon>
        <taxon>Tribonematales</taxon>
        <taxon>Tribonemataceae</taxon>
        <taxon>Tribonema</taxon>
    </lineage>
</organism>
<feature type="transmembrane region" description="Helical" evidence="2">
    <location>
        <begin position="201"/>
        <end position="222"/>
    </location>
</feature>
<evidence type="ECO:0000313" key="4">
    <source>
        <dbReference type="Proteomes" id="UP000664859"/>
    </source>
</evidence>
<comment type="caution">
    <text evidence="3">The sequence shown here is derived from an EMBL/GenBank/DDBJ whole genome shotgun (WGS) entry which is preliminary data.</text>
</comment>
<keyword evidence="2" id="KW-0812">Transmembrane</keyword>
<accession>A0A835Z863</accession>
<gene>
    <name evidence="3" type="ORF">JKP88DRAFT_287927</name>
</gene>
<dbReference type="Proteomes" id="UP000664859">
    <property type="component" value="Unassembled WGS sequence"/>
</dbReference>
<protein>
    <submittedName>
        <fullName evidence="3">Uncharacterized protein</fullName>
    </submittedName>
</protein>
<dbReference type="EMBL" id="JAFCMP010000083">
    <property type="protein sequence ID" value="KAG5187754.1"/>
    <property type="molecule type" value="Genomic_DNA"/>
</dbReference>
<keyword evidence="4" id="KW-1185">Reference proteome</keyword>
<name>A0A835Z863_9STRA</name>
<feature type="region of interest" description="Disordered" evidence="1">
    <location>
        <begin position="159"/>
        <end position="192"/>
    </location>
</feature>
<feature type="transmembrane region" description="Helical" evidence="2">
    <location>
        <begin position="242"/>
        <end position="264"/>
    </location>
</feature>
<proteinExistence type="predicted"/>
<feature type="transmembrane region" description="Helical" evidence="2">
    <location>
        <begin position="87"/>
        <end position="114"/>
    </location>
</feature>
<evidence type="ECO:0000256" key="2">
    <source>
        <dbReference type="SAM" id="Phobius"/>
    </source>
</evidence>